<keyword evidence="2" id="KW-1185">Reference proteome</keyword>
<reference evidence="1 2" key="1">
    <citation type="submission" date="2024-11" db="EMBL/GenBank/DDBJ databases">
        <title>Chromosome-level genome assembly of the freshwater bivalve Anodonta woodiana.</title>
        <authorList>
            <person name="Chen X."/>
        </authorList>
    </citation>
    <scope>NUCLEOTIDE SEQUENCE [LARGE SCALE GENOMIC DNA]</scope>
    <source>
        <strain evidence="1">MN2024</strain>
        <tissue evidence="1">Gills</tissue>
    </source>
</reference>
<evidence type="ECO:0000313" key="1">
    <source>
        <dbReference type="EMBL" id="KAL3874026.1"/>
    </source>
</evidence>
<sequence>MAQQKIHEKQNITTRTAIRLTDINSTTTALQNTSTALKSKDGTLKAITAEYRSHWDIWNNIHLMKEAMIKCGNQQTLPILKIIKAFQINTFNTHNRVSHENNIINNNNNNNKTRPTAEQTTEMVSYISDLAETNSESDT</sequence>
<dbReference type="AlphaFoldDB" id="A0ABD3WJ76"/>
<comment type="caution">
    <text evidence="1">The sequence shown here is derived from an EMBL/GenBank/DDBJ whole genome shotgun (WGS) entry which is preliminary data.</text>
</comment>
<organism evidence="1 2">
    <name type="scientific">Sinanodonta woodiana</name>
    <name type="common">Chinese pond mussel</name>
    <name type="synonym">Anodonta woodiana</name>
    <dbReference type="NCBI Taxonomy" id="1069815"/>
    <lineage>
        <taxon>Eukaryota</taxon>
        <taxon>Metazoa</taxon>
        <taxon>Spiralia</taxon>
        <taxon>Lophotrochozoa</taxon>
        <taxon>Mollusca</taxon>
        <taxon>Bivalvia</taxon>
        <taxon>Autobranchia</taxon>
        <taxon>Heteroconchia</taxon>
        <taxon>Palaeoheterodonta</taxon>
        <taxon>Unionida</taxon>
        <taxon>Unionoidea</taxon>
        <taxon>Unionidae</taxon>
        <taxon>Unioninae</taxon>
        <taxon>Sinanodonta</taxon>
    </lineage>
</organism>
<gene>
    <name evidence="1" type="ORF">ACJMK2_037095</name>
</gene>
<evidence type="ECO:0000313" key="2">
    <source>
        <dbReference type="Proteomes" id="UP001634394"/>
    </source>
</evidence>
<proteinExistence type="predicted"/>
<dbReference type="Proteomes" id="UP001634394">
    <property type="component" value="Unassembled WGS sequence"/>
</dbReference>
<accession>A0ABD3WJ76</accession>
<protein>
    <submittedName>
        <fullName evidence="1">Uncharacterized protein</fullName>
    </submittedName>
</protein>
<name>A0ABD3WJ76_SINWO</name>
<dbReference type="EMBL" id="JBJQND010000006">
    <property type="protein sequence ID" value="KAL3874026.1"/>
    <property type="molecule type" value="Genomic_DNA"/>
</dbReference>